<organism evidence="6 7">
    <name type="scientific">Lichtheimia corymbifera JMRC:FSU:9682</name>
    <dbReference type="NCBI Taxonomy" id="1263082"/>
    <lineage>
        <taxon>Eukaryota</taxon>
        <taxon>Fungi</taxon>
        <taxon>Fungi incertae sedis</taxon>
        <taxon>Mucoromycota</taxon>
        <taxon>Mucoromycotina</taxon>
        <taxon>Mucoromycetes</taxon>
        <taxon>Mucorales</taxon>
        <taxon>Lichtheimiaceae</taxon>
        <taxon>Lichtheimia</taxon>
    </lineage>
</organism>
<evidence type="ECO:0000256" key="3">
    <source>
        <dbReference type="ARBA" id="ARBA00023125"/>
    </source>
</evidence>
<keyword evidence="3" id="KW-0238">DNA-binding</keyword>
<dbReference type="EMBL" id="CBTN010000053">
    <property type="protein sequence ID" value="CDH58129.1"/>
    <property type="molecule type" value="Genomic_DNA"/>
</dbReference>
<evidence type="ECO:0000256" key="2">
    <source>
        <dbReference type="ARBA" id="ARBA00022723"/>
    </source>
</evidence>
<name>A0A068S781_9FUNG</name>
<evidence type="ECO:0000256" key="1">
    <source>
        <dbReference type="ARBA" id="ARBA00004123"/>
    </source>
</evidence>
<dbReference type="VEuPathDB" id="FungiDB:LCOR_09006.1"/>
<dbReference type="GO" id="GO:0003700">
    <property type="term" value="F:DNA-binding transcription factor activity"/>
    <property type="evidence" value="ECO:0007669"/>
    <property type="project" value="InterPro"/>
</dbReference>
<sequence>MDSLGSFSPPPLLYPSGNYISSIAKEIKEKHVHRVKKQGSHKEFNTNTIATTHGPEKANENIMEKDNNTAPTWPPLEAHLPLSRQNELLDLYYIHVHPLYPAIDRNYMQQQLDKCNNNNNDPSALWPSFFYTVFSMATQYSDSLCHNLADYCLHQALSWHQIHKSQSPTIMTVLALTLLAKCLELSKKRYHHVARTWKIADEIFQAIQHLGLYSTSTCIDDRYDDESDKERAVRIFWIAHTYDHFLGITTGRPPAIDESKINIPLPKSLQTDDESDQLQLEHFLGLIEISKGAGRIMQLSPGPAGLCAHSIYAEALLSSCDAWICKELKRLQTATAHRLHITERRLILYDLLILLHKPFLEDGEAKEDWNKKCLKTLPHSHRICTDTAIVITDTICELALDDLEYICRKPECFHALLTATRIHLLNTSIPDNNAAEMIQGKIHFLHSMAAYEALAPTSSQAAGIYSLWHRSMKQSF</sequence>
<dbReference type="STRING" id="1263082.A0A068S781"/>
<dbReference type="AlphaFoldDB" id="A0A068S781"/>
<dbReference type="CDD" id="cd12148">
    <property type="entry name" value="fungal_TF_MHR"/>
    <property type="match status" value="1"/>
</dbReference>
<dbReference type="Pfam" id="PF04082">
    <property type="entry name" value="Fungal_trans"/>
    <property type="match status" value="1"/>
</dbReference>
<comment type="caution">
    <text evidence="6">The sequence shown here is derived from an EMBL/GenBank/DDBJ whole genome shotgun (WGS) entry which is preliminary data.</text>
</comment>
<evidence type="ECO:0000259" key="5">
    <source>
        <dbReference type="SMART" id="SM00906"/>
    </source>
</evidence>
<dbReference type="GO" id="GO:0003677">
    <property type="term" value="F:DNA binding"/>
    <property type="evidence" value="ECO:0007669"/>
    <property type="project" value="UniProtKB-KW"/>
</dbReference>
<evidence type="ECO:0000313" key="6">
    <source>
        <dbReference type="EMBL" id="CDH58129.1"/>
    </source>
</evidence>
<reference evidence="6" key="1">
    <citation type="submission" date="2013-08" db="EMBL/GenBank/DDBJ databases">
        <title>Gene expansion shapes genome architecture in the human pathogen Lichtheimia corymbifera: an evolutionary genomics analysis in the ancient terrestrial Mucorales (Mucoromycotina).</title>
        <authorList>
            <person name="Schwartze V.U."/>
            <person name="Winter S."/>
            <person name="Shelest E."/>
            <person name="Marcet-Houben M."/>
            <person name="Horn F."/>
            <person name="Wehner S."/>
            <person name="Hoffmann K."/>
            <person name="Riege K."/>
            <person name="Sammeth M."/>
            <person name="Nowrousian M."/>
            <person name="Valiante V."/>
            <person name="Linde J."/>
            <person name="Jacobsen I.D."/>
            <person name="Marz M."/>
            <person name="Brakhage A.A."/>
            <person name="Gabaldon T."/>
            <person name="Bocker S."/>
            <person name="Voigt K."/>
        </authorList>
    </citation>
    <scope>NUCLEOTIDE SEQUENCE [LARGE SCALE GENOMIC DNA]</scope>
    <source>
        <strain evidence="6">FSU 9682</strain>
    </source>
</reference>
<dbReference type="InterPro" id="IPR007219">
    <property type="entry name" value="XnlR_reg_dom"/>
</dbReference>
<dbReference type="GO" id="GO:0006351">
    <property type="term" value="P:DNA-templated transcription"/>
    <property type="evidence" value="ECO:0007669"/>
    <property type="project" value="InterPro"/>
</dbReference>
<protein>
    <recommendedName>
        <fullName evidence="5">Xylanolytic transcriptional activator regulatory domain-containing protein</fullName>
    </recommendedName>
</protein>
<keyword evidence="2" id="KW-0479">Metal-binding</keyword>
<dbReference type="OrthoDB" id="5296287at2759"/>
<comment type="subcellular location">
    <subcellularLocation>
        <location evidence="1">Nucleus</location>
    </subcellularLocation>
</comment>
<dbReference type="InterPro" id="IPR050987">
    <property type="entry name" value="AtrR-like"/>
</dbReference>
<feature type="domain" description="Xylanolytic transcriptional activator regulatory" evidence="5">
    <location>
        <begin position="196"/>
        <end position="272"/>
    </location>
</feature>
<proteinExistence type="predicted"/>
<dbReference type="GO" id="GO:0005634">
    <property type="term" value="C:nucleus"/>
    <property type="evidence" value="ECO:0007669"/>
    <property type="project" value="UniProtKB-SubCell"/>
</dbReference>
<dbReference type="SMART" id="SM00906">
    <property type="entry name" value="Fungal_trans"/>
    <property type="match status" value="1"/>
</dbReference>
<keyword evidence="7" id="KW-1185">Reference proteome</keyword>
<keyword evidence="4" id="KW-0539">Nucleus</keyword>
<dbReference type="PANTHER" id="PTHR46910:SF3">
    <property type="entry name" value="HALOTOLERANCE PROTEIN 9-RELATED"/>
    <property type="match status" value="1"/>
</dbReference>
<dbReference type="Proteomes" id="UP000027586">
    <property type="component" value="Unassembled WGS sequence"/>
</dbReference>
<accession>A0A068S781</accession>
<dbReference type="PANTHER" id="PTHR46910">
    <property type="entry name" value="TRANSCRIPTION FACTOR PDR1"/>
    <property type="match status" value="1"/>
</dbReference>
<evidence type="ECO:0000256" key="4">
    <source>
        <dbReference type="ARBA" id="ARBA00023242"/>
    </source>
</evidence>
<evidence type="ECO:0000313" key="7">
    <source>
        <dbReference type="Proteomes" id="UP000027586"/>
    </source>
</evidence>
<dbReference type="GO" id="GO:0008270">
    <property type="term" value="F:zinc ion binding"/>
    <property type="evidence" value="ECO:0007669"/>
    <property type="project" value="InterPro"/>
</dbReference>
<gene>
    <name evidence="6" type="ORF">LCOR_09006.1</name>
</gene>